<evidence type="ECO:0000256" key="9">
    <source>
        <dbReference type="ARBA" id="ARBA00022989"/>
    </source>
</evidence>
<feature type="domain" description="Glycosyl transferase family 1" evidence="13">
    <location>
        <begin position="296"/>
        <end position="480"/>
    </location>
</feature>
<comment type="catalytic activity">
    <reaction evidence="11 12">
        <text>an alpha-D-Man-(1-&gt;3)-[alpha-D-Man-(1-&gt;6)]-beta-D-Man-(1-&gt;4)-beta-D-GlcNAc-(1-&gt;4)-alpha-D-GlcNAc-diphospho-di-trans,poly-cis-dolichol + 2 GDP-alpha-D-mannose = an alpha-D-Man-(1-&gt;2)-alpha-D-Man-(1-&gt;2)-alpha-D-Man-(1-&gt;3)-[alpha-D-Man-(1-&gt;6)]-beta-D-Man-(1-&gt;4)-beta-D-GlcNAc-(1-&gt;4)-alpha-D-GlcNAc-diphospho-di-trans,poly-cis-dolichol + 2 GDP + 2 H(+)</text>
        <dbReference type="Rhea" id="RHEA:29523"/>
        <dbReference type="Rhea" id="RHEA-COMP:19515"/>
        <dbReference type="Rhea" id="RHEA-COMP:19516"/>
        <dbReference type="ChEBI" id="CHEBI:15378"/>
        <dbReference type="ChEBI" id="CHEBI:57527"/>
        <dbReference type="ChEBI" id="CHEBI:58189"/>
        <dbReference type="ChEBI" id="CHEBI:132511"/>
        <dbReference type="ChEBI" id="CHEBI:132515"/>
        <dbReference type="EC" id="2.4.1.131"/>
    </reaction>
    <physiologicalReaction direction="left-to-right" evidence="11 12">
        <dbReference type="Rhea" id="RHEA:29524"/>
    </physiologicalReaction>
</comment>
<sequence>MLPVLGLVSGALAIFLYSYIHNLRTANKTRRAALLKELGISHAGTTIVGFFHPYCNAGGGGERVLWTAVSILQRTEPDLVSVVYSGDVDATTDEIIAKVKARFDIELSPHTLHFVFLDSRHLVEDSTWKRFTLLGQSLGSMYLAWEAMSKLIPDLYIDTMGYAFTFHVVSWLGGIPIGAYVHYPTISTNMLERVKTRKKWHTNSDVISSSNVLSKGKLLYYRLFMYYYAHSLRQARFIMVNSSWTRNHIDAILQHADPLLDALHFLPPLIFIKALLQRSNPSPKSARVVYPSCDTREMAKLPLEGRERVILSVAQFRPEKDHPAQLHAFHKLLESHPEYRTPEKRVRLVLLGGSRNADDATRVEGLKALAKELDIEQDHVQFVVNASYPEMLEWLSKASIGLSTMVDEHFGINVVEFMAAGAIPVAHASGGPLLDIVVPFEGEPTGYHATSPETFAEALRTVLTLSLQAELAMRSRARKWAVQRFSEDEFEKGWTASGWRSWLPRNL</sequence>
<dbReference type="OrthoDB" id="2276068at2759"/>
<dbReference type="Gene3D" id="3.40.50.2000">
    <property type="entry name" value="Glycogen Phosphorylase B"/>
    <property type="match status" value="1"/>
</dbReference>
<dbReference type="Pfam" id="PF15924">
    <property type="entry name" value="ALG11_N"/>
    <property type="match status" value="1"/>
</dbReference>
<accession>A0A8E2DGP7</accession>
<keyword evidence="5 12" id="KW-0328">Glycosyltransferase</keyword>
<feature type="domain" description="ALG11 mannosyltransferase N-terminal" evidence="14">
    <location>
        <begin position="46"/>
        <end position="252"/>
    </location>
</feature>
<dbReference type="Pfam" id="PF00534">
    <property type="entry name" value="Glycos_transf_1"/>
    <property type="match status" value="1"/>
</dbReference>
<name>A0A8E2DGP7_9APHY</name>
<proteinExistence type="inferred from homology"/>
<keyword evidence="9" id="KW-1133">Transmembrane helix</keyword>
<reference evidence="15 16" key="1">
    <citation type="submission" date="2016-07" db="EMBL/GenBank/DDBJ databases">
        <title>Draft genome of the white-rot fungus Obba rivulosa 3A-2.</title>
        <authorList>
            <consortium name="DOE Joint Genome Institute"/>
            <person name="Miettinen O."/>
            <person name="Riley R."/>
            <person name="Acob R."/>
            <person name="Barry K."/>
            <person name="Cullen D."/>
            <person name="De Vries R."/>
            <person name="Hainaut M."/>
            <person name="Hatakka A."/>
            <person name="Henrissat B."/>
            <person name="Hilden K."/>
            <person name="Kuo R."/>
            <person name="Labutti K."/>
            <person name="Lipzen A."/>
            <person name="Makela M.R."/>
            <person name="Sandor L."/>
            <person name="Spatafora J.W."/>
            <person name="Grigoriev I.V."/>
            <person name="Hibbett D.S."/>
        </authorList>
    </citation>
    <scope>NUCLEOTIDE SEQUENCE [LARGE SCALE GENOMIC DNA]</scope>
    <source>
        <strain evidence="15 16">3A-2</strain>
    </source>
</reference>
<evidence type="ECO:0000256" key="7">
    <source>
        <dbReference type="ARBA" id="ARBA00022692"/>
    </source>
</evidence>
<comment type="similarity">
    <text evidence="12">Belongs to the glycosyltransferase group 1 family. Glycosyltransferase 4 subfamily.</text>
</comment>
<dbReference type="InterPro" id="IPR038013">
    <property type="entry name" value="ALG11"/>
</dbReference>
<evidence type="ECO:0000256" key="4">
    <source>
        <dbReference type="ARBA" id="ARBA00022018"/>
    </source>
</evidence>
<evidence type="ECO:0000256" key="11">
    <source>
        <dbReference type="ARBA" id="ARBA00045065"/>
    </source>
</evidence>
<evidence type="ECO:0000256" key="10">
    <source>
        <dbReference type="ARBA" id="ARBA00023136"/>
    </source>
</evidence>
<gene>
    <name evidence="15" type="ORF">OBBRIDRAFT_736374</name>
</gene>
<dbReference type="AlphaFoldDB" id="A0A8E2DGP7"/>
<dbReference type="InterPro" id="IPR001296">
    <property type="entry name" value="Glyco_trans_1"/>
</dbReference>
<keyword evidence="10" id="KW-0472">Membrane</keyword>
<keyword evidence="16" id="KW-1185">Reference proteome</keyword>
<keyword evidence="8 12" id="KW-0256">Endoplasmic reticulum</keyword>
<comment type="function">
    <text evidence="12">GDP-Man:Man(3)GlcNAc(2)-PP-Dol alpha-1,2-mannosyltransferase that operates in the biosynthetic pathway of dolichol-linked oligosaccharides, the glycan precursors employed in protein asparagine (N)-glycosylation. The assembly of dolichol-linked oligosaccharides begins on the cytosolic side of the endoplasmic reticulum membrane and finishes in its lumen. The sequential addition of sugars to dolichol pyrophosphate produces dolichol-linked oligosaccharides containing fourteen sugars, including two GlcNAcs, nine mannoses and three glucoses. Once assembled, the oligosaccharide is transferred from the lipid to nascent proteins by oligosaccharyltransferases. Catalyzes, on the cytoplasmic face of the endoplasmic reticulum, the addition of the fourth and fifth mannose residues to the dolichol-linked oligosaccharide chain, to produce Man(5)GlcNAc(2)-PP-dolichol core oligosaccharide.</text>
</comment>
<evidence type="ECO:0000256" key="2">
    <source>
        <dbReference type="ARBA" id="ARBA00004922"/>
    </source>
</evidence>
<evidence type="ECO:0000256" key="1">
    <source>
        <dbReference type="ARBA" id="ARBA00004389"/>
    </source>
</evidence>
<protein>
    <recommendedName>
        <fullName evidence="4 12">GDP-Man:Man(3)GlcNAc(2)-PP-Dol alpha-1,2-mannosyltransferase</fullName>
        <ecNumber evidence="3 12">2.4.1.131</ecNumber>
    </recommendedName>
</protein>
<keyword evidence="7" id="KW-0812">Transmembrane</keyword>
<organism evidence="15 16">
    <name type="scientific">Obba rivulosa</name>
    <dbReference type="NCBI Taxonomy" id="1052685"/>
    <lineage>
        <taxon>Eukaryota</taxon>
        <taxon>Fungi</taxon>
        <taxon>Dikarya</taxon>
        <taxon>Basidiomycota</taxon>
        <taxon>Agaricomycotina</taxon>
        <taxon>Agaricomycetes</taxon>
        <taxon>Polyporales</taxon>
        <taxon>Gelatoporiaceae</taxon>
        <taxon>Obba</taxon>
    </lineage>
</organism>
<dbReference type="GO" id="GO:0005789">
    <property type="term" value="C:endoplasmic reticulum membrane"/>
    <property type="evidence" value="ECO:0007669"/>
    <property type="project" value="UniProtKB-SubCell"/>
</dbReference>
<dbReference type="GO" id="GO:0004377">
    <property type="term" value="F:GDP-Man:Man(3)GlcNAc(2)-PP-Dol alpha-1,2-mannosyltransferase activity"/>
    <property type="evidence" value="ECO:0007669"/>
    <property type="project" value="UniProtKB-UniRule"/>
</dbReference>
<dbReference type="GO" id="GO:0006487">
    <property type="term" value="P:protein N-linked glycosylation"/>
    <property type="evidence" value="ECO:0007669"/>
    <property type="project" value="TreeGrafter"/>
</dbReference>
<comment type="pathway">
    <text evidence="2 12">Protein modification; protein glycosylation.</text>
</comment>
<evidence type="ECO:0000259" key="13">
    <source>
        <dbReference type="Pfam" id="PF00534"/>
    </source>
</evidence>
<dbReference type="EMBL" id="KV722489">
    <property type="protein sequence ID" value="OCH87325.1"/>
    <property type="molecule type" value="Genomic_DNA"/>
</dbReference>
<evidence type="ECO:0000259" key="14">
    <source>
        <dbReference type="Pfam" id="PF15924"/>
    </source>
</evidence>
<dbReference type="PANTHER" id="PTHR45919:SF1">
    <property type="entry name" value="GDP-MAN:MAN(3)GLCNAC(2)-PP-DOL ALPHA-1,2-MANNOSYLTRANSFERASE"/>
    <property type="match status" value="1"/>
</dbReference>
<evidence type="ECO:0000313" key="16">
    <source>
        <dbReference type="Proteomes" id="UP000250043"/>
    </source>
</evidence>
<evidence type="ECO:0000256" key="12">
    <source>
        <dbReference type="RuleBase" id="RU367051"/>
    </source>
</evidence>
<dbReference type="EC" id="2.4.1.131" evidence="3 12"/>
<evidence type="ECO:0000313" key="15">
    <source>
        <dbReference type="EMBL" id="OCH87325.1"/>
    </source>
</evidence>
<dbReference type="PANTHER" id="PTHR45919">
    <property type="entry name" value="GDP-MAN:MAN(3)GLCNAC(2)-PP-DOL ALPHA-1,2-MANNOSYLTRANSFERASE"/>
    <property type="match status" value="1"/>
</dbReference>
<comment type="subcellular location">
    <subcellularLocation>
        <location evidence="1">Endoplasmic reticulum membrane</location>
        <topology evidence="1">Single-pass membrane protein</topology>
    </subcellularLocation>
</comment>
<evidence type="ECO:0000256" key="5">
    <source>
        <dbReference type="ARBA" id="ARBA00022676"/>
    </source>
</evidence>
<keyword evidence="6 12" id="KW-0808">Transferase</keyword>
<dbReference type="SUPFAM" id="SSF53756">
    <property type="entry name" value="UDP-Glycosyltransferase/glycogen phosphorylase"/>
    <property type="match status" value="1"/>
</dbReference>
<dbReference type="CDD" id="cd03806">
    <property type="entry name" value="GT4_ALG11-like"/>
    <property type="match status" value="1"/>
</dbReference>
<dbReference type="InterPro" id="IPR031814">
    <property type="entry name" value="ALG11_N"/>
</dbReference>
<evidence type="ECO:0000256" key="8">
    <source>
        <dbReference type="ARBA" id="ARBA00022824"/>
    </source>
</evidence>
<dbReference type="UniPathway" id="UPA00378"/>
<evidence type="ECO:0000256" key="6">
    <source>
        <dbReference type="ARBA" id="ARBA00022679"/>
    </source>
</evidence>
<evidence type="ECO:0000256" key="3">
    <source>
        <dbReference type="ARBA" id="ARBA00012645"/>
    </source>
</evidence>
<dbReference type="Proteomes" id="UP000250043">
    <property type="component" value="Unassembled WGS sequence"/>
</dbReference>